<evidence type="ECO:0000256" key="8">
    <source>
        <dbReference type="SAM" id="MobiDB-lite"/>
    </source>
</evidence>
<keyword evidence="4 7" id="KW-0067">ATP-binding</keyword>
<dbReference type="Gene3D" id="3.40.50.300">
    <property type="entry name" value="P-loop containing nucleotide triphosphate hydrolases"/>
    <property type="match status" value="1"/>
</dbReference>
<keyword evidence="9" id="KW-0472">Membrane</keyword>
<comment type="cofactor">
    <cofactor evidence="1">
        <name>Mg(2+)</name>
        <dbReference type="ChEBI" id="CHEBI:18420"/>
    </cofactor>
</comment>
<dbReference type="Pfam" id="PF14363">
    <property type="entry name" value="AAA_assoc"/>
    <property type="match status" value="1"/>
</dbReference>
<dbReference type="SUPFAM" id="SSF52540">
    <property type="entry name" value="P-loop containing nucleoside triphosphate hydrolases"/>
    <property type="match status" value="1"/>
</dbReference>
<keyword evidence="7" id="KW-0547">Nucleotide-binding</keyword>
<dbReference type="GO" id="GO:0016887">
    <property type="term" value="F:ATP hydrolysis activity"/>
    <property type="evidence" value="ECO:0007669"/>
    <property type="project" value="InterPro"/>
</dbReference>
<feature type="transmembrane region" description="Helical" evidence="9">
    <location>
        <begin position="6"/>
        <end position="24"/>
    </location>
</feature>
<dbReference type="Gene3D" id="6.10.280.40">
    <property type="match status" value="1"/>
</dbReference>
<protein>
    <submittedName>
        <fullName evidence="12">AAA-ATPase At3g28610-like</fullName>
    </submittedName>
</protein>
<feature type="region of interest" description="Disordered" evidence="8">
    <location>
        <begin position="316"/>
        <end position="339"/>
    </location>
</feature>
<dbReference type="InterPro" id="IPR003593">
    <property type="entry name" value="AAA+_ATPase"/>
</dbReference>
<dbReference type="PROSITE" id="PS00674">
    <property type="entry name" value="AAA"/>
    <property type="match status" value="1"/>
</dbReference>
<evidence type="ECO:0000256" key="3">
    <source>
        <dbReference type="ARBA" id="ARBA00022801"/>
    </source>
</evidence>
<dbReference type="GeneID" id="111316670"/>
<dbReference type="InterPro" id="IPR058017">
    <property type="entry name" value="At3g28540-like_C"/>
</dbReference>
<evidence type="ECO:0000256" key="1">
    <source>
        <dbReference type="ARBA" id="ARBA00001946"/>
    </source>
</evidence>
<evidence type="ECO:0000259" key="10">
    <source>
        <dbReference type="SMART" id="SM00382"/>
    </source>
</evidence>
<comment type="catalytic activity">
    <reaction evidence="6">
        <text>ATP + H2O = ADP + phosphate + H(+)</text>
        <dbReference type="Rhea" id="RHEA:13065"/>
        <dbReference type="ChEBI" id="CHEBI:15377"/>
        <dbReference type="ChEBI" id="CHEBI:15378"/>
        <dbReference type="ChEBI" id="CHEBI:30616"/>
        <dbReference type="ChEBI" id="CHEBI:43474"/>
        <dbReference type="ChEBI" id="CHEBI:456216"/>
    </reaction>
</comment>
<dbReference type="KEGG" id="dzi:111316670"/>
<evidence type="ECO:0000256" key="4">
    <source>
        <dbReference type="ARBA" id="ARBA00022840"/>
    </source>
</evidence>
<organism evidence="11 12">
    <name type="scientific">Durio zibethinus</name>
    <name type="common">Durian</name>
    <dbReference type="NCBI Taxonomy" id="66656"/>
    <lineage>
        <taxon>Eukaryota</taxon>
        <taxon>Viridiplantae</taxon>
        <taxon>Streptophyta</taxon>
        <taxon>Embryophyta</taxon>
        <taxon>Tracheophyta</taxon>
        <taxon>Spermatophyta</taxon>
        <taxon>Magnoliopsida</taxon>
        <taxon>eudicotyledons</taxon>
        <taxon>Gunneridae</taxon>
        <taxon>Pentapetalae</taxon>
        <taxon>rosids</taxon>
        <taxon>malvids</taxon>
        <taxon>Malvales</taxon>
        <taxon>Malvaceae</taxon>
        <taxon>Helicteroideae</taxon>
        <taxon>Durio</taxon>
    </lineage>
</organism>
<accession>A0A6P6BBL5</accession>
<dbReference type="Pfam" id="PF25568">
    <property type="entry name" value="AAA_lid_At3g28540"/>
    <property type="match status" value="1"/>
</dbReference>
<dbReference type="CDD" id="cd19510">
    <property type="entry name" value="RecA-like_BCS1"/>
    <property type="match status" value="1"/>
</dbReference>
<dbReference type="InterPro" id="IPR027417">
    <property type="entry name" value="P-loop_NTPase"/>
</dbReference>
<dbReference type="InterPro" id="IPR003960">
    <property type="entry name" value="ATPase_AAA_CS"/>
</dbReference>
<dbReference type="PANTHER" id="PTHR23070">
    <property type="entry name" value="BCS1 AAA-TYPE ATPASE"/>
    <property type="match status" value="1"/>
</dbReference>
<dbReference type="AlphaFoldDB" id="A0A6P6BBL5"/>
<dbReference type="Pfam" id="PF00004">
    <property type="entry name" value="AAA"/>
    <property type="match status" value="1"/>
</dbReference>
<evidence type="ECO:0000313" key="12">
    <source>
        <dbReference type="RefSeq" id="XP_022774464.1"/>
    </source>
</evidence>
<proteinExistence type="inferred from homology"/>
<evidence type="ECO:0000256" key="5">
    <source>
        <dbReference type="ARBA" id="ARBA00022842"/>
    </source>
</evidence>
<dbReference type="SMART" id="SM00382">
    <property type="entry name" value="AAA"/>
    <property type="match status" value="1"/>
</dbReference>
<evidence type="ECO:0000256" key="6">
    <source>
        <dbReference type="ARBA" id="ARBA00049360"/>
    </source>
</evidence>
<comment type="similarity">
    <text evidence="2">Belongs to the AAA ATPase family. BCS1 subfamily.</text>
</comment>
<name>A0A6P6BBL5_DURZI</name>
<dbReference type="RefSeq" id="XP_022774464.1">
    <property type="nucleotide sequence ID" value="XM_022918729.1"/>
</dbReference>
<gene>
    <name evidence="12" type="primary">LOC111316670</name>
</gene>
<dbReference type="Proteomes" id="UP000515121">
    <property type="component" value="Unplaced"/>
</dbReference>
<dbReference type="GO" id="GO:0005524">
    <property type="term" value="F:ATP binding"/>
    <property type="evidence" value="ECO:0007669"/>
    <property type="project" value="UniProtKB-KW"/>
</dbReference>
<keyword evidence="9" id="KW-0812">Transmembrane</keyword>
<dbReference type="OrthoDB" id="10251412at2759"/>
<keyword evidence="9" id="KW-1133">Transmembrane helix</keyword>
<evidence type="ECO:0000256" key="9">
    <source>
        <dbReference type="SAM" id="Phobius"/>
    </source>
</evidence>
<evidence type="ECO:0000313" key="11">
    <source>
        <dbReference type="Proteomes" id="UP000515121"/>
    </source>
</evidence>
<keyword evidence="3" id="KW-0378">Hydrolase</keyword>
<evidence type="ECO:0000256" key="2">
    <source>
        <dbReference type="ARBA" id="ARBA00007448"/>
    </source>
</evidence>
<feature type="domain" description="AAA+ ATPase" evidence="10">
    <location>
        <begin position="243"/>
        <end position="396"/>
    </location>
</feature>
<sequence>MVIGESWAQIGSTIAGLMFALATLQQFFPLQLRVTLEQFVLATLQQFSFVQKFCDKLVSFFLPYITITFPEYSGYWSNQGYTAIETYVGARSTTEASHLKGSLIRNSKALVLTYDRKVSDEFDGVKVWWVSGPSTSTSSEDKYYQLIFHRRHSDLITGPYLDYVLEEGKAIEARNKQRRLYTNNPSENWSSYKKNLWSDIAFENPATFQTLAMDPKKKEEIINDLVTFSKGKDYYTKLGKPWKRGHLLYDPPGTGKSTMIAAVANLLNYDIYDLELTTVKNNTELRKLLTETSSKSIIVIEDIDCSLDVTGQRNKERAKSSENLGHDLNCKREKESENEKTSKVTLSGLLNFIDGTWSACGTGRILMFTTNHVNKLDPALIRRGRMDLHIELSYCSFEAFKTLAKNYLDLDSHDLFENIGILLKETDMTPADVPENLMPKREKKDPNSCLESLIQALEVPKKIKS</sequence>
<keyword evidence="11" id="KW-1185">Reference proteome</keyword>
<dbReference type="InterPro" id="IPR003959">
    <property type="entry name" value="ATPase_AAA_core"/>
</dbReference>
<evidence type="ECO:0000256" key="7">
    <source>
        <dbReference type="RuleBase" id="RU003651"/>
    </source>
</evidence>
<dbReference type="InterPro" id="IPR025753">
    <property type="entry name" value="AAA_N_dom"/>
</dbReference>
<dbReference type="GO" id="GO:0006950">
    <property type="term" value="P:response to stress"/>
    <property type="evidence" value="ECO:0007669"/>
    <property type="project" value="UniProtKB-ARBA"/>
</dbReference>
<keyword evidence="5" id="KW-0460">Magnesium</keyword>
<reference evidence="12" key="1">
    <citation type="submission" date="2025-08" db="UniProtKB">
        <authorList>
            <consortium name="RefSeq"/>
        </authorList>
    </citation>
    <scope>IDENTIFICATION</scope>
    <source>
        <tissue evidence="12">Fruit stalk</tissue>
    </source>
</reference>
<dbReference type="InterPro" id="IPR050747">
    <property type="entry name" value="Mitochondrial_chaperone_BCS1"/>
</dbReference>